<sequence length="158" mass="17684">MHYLIDGYNVTRRDPSTKDLPLENQRAELEKRLRIGKTMLPGKATYSIVWDAAGGAGIVHPTDRSEYTRMPTADDAIVEKVRRATERIGVVTSDNELAGRCRSAALHGVDVLPAERLFADAKPPKKRSKNTPMRRDIGIPANAHEINRELKEIWGIDD</sequence>
<dbReference type="EMBL" id="AP025564">
    <property type="protein sequence ID" value="BDE97748.1"/>
    <property type="molecule type" value="Genomic_DNA"/>
</dbReference>
<dbReference type="InterPro" id="IPR010298">
    <property type="entry name" value="YacP-like"/>
</dbReference>
<proteinExistence type="predicted"/>
<evidence type="ECO:0008006" key="3">
    <source>
        <dbReference type="Google" id="ProtNLM"/>
    </source>
</evidence>
<keyword evidence="2" id="KW-1185">Reference proteome</keyword>
<name>A0ABN6MKI6_9ACTN</name>
<protein>
    <recommendedName>
        <fullName evidence="3">NYN domain-containing protein</fullName>
    </recommendedName>
</protein>
<organism evidence="1 2">
    <name type="scientific">Raoultibacter timonensis</name>
    <dbReference type="NCBI Taxonomy" id="1907662"/>
    <lineage>
        <taxon>Bacteria</taxon>
        <taxon>Bacillati</taxon>
        <taxon>Actinomycetota</taxon>
        <taxon>Coriobacteriia</taxon>
        <taxon>Eggerthellales</taxon>
        <taxon>Eggerthellaceae</taxon>
        <taxon>Raoultibacter</taxon>
    </lineage>
</organism>
<gene>
    <name evidence="1" type="ORF">CE91St30_30810</name>
</gene>
<dbReference type="RefSeq" id="WP_244387178.1">
    <property type="nucleotide sequence ID" value="NZ_AP025564.1"/>
</dbReference>
<dbReference type="Pfam" id="PF05991">
    <property type="entry name" value="NYN_YacP"/>
    <property type="match status" value="1"/>
</dbReference>
<reference evidence="1 2" key="1">
    <citation type="submission" date="2022-01" db="EMBL/GenBank/DDBJ databases">
        <title>Novel bile acid biosynthetic pathways are enriched in the microbiome of centenarians.</title>
        <authorList>
            <person name="Sato Y."/>
            <person name="Atarashi K."/>
            <person name="Plichta R.D."/>
            <person name="Arai Y."/>
            <person name="Sasajima S."/>
            <person name="Kearney M.S."/>
            <person name="Suda W."/>
            <person name="Takeshita K."/>
            <person name="Sasaki T."/>
            <person name="Okamoto S."/>
            <person name="Skelly N.A."/>
            <person name="Okamura Y."/>
            <person name="Vlamakis H."/>
            <person name="Li Y."/>
            <person name="Tanoue T."/>
            <person name="Takei H."/>
            <person name="Nittono H."/>
            <person name="Narushima S."/>
            <person name="Irie J."/>
            <person name="Itoh H."/>
            <person name="Moriya K."/>
            <person name="Sugiura Y."/>
            <person name="Suematsu M."/>
            <person name="Moritoki N."/>
            <person name="Shibata S."/>
            <person name="Littman R.D."/>
            <person name="Fischbach A.M."/>
            <person name="Uwamino Y."/>
            <person name="Inoue T."/>
            <person name="Honda A."/>
            <person name="Hattori M."/>
            <person name="Murai T."/>
            <person name="Xavier J.R."/>
            <person name="Hirose N."/>
            <person name="Honda K."/>
        </authorList>
    </citation>
    <scope>NUCLEOTIDE SEQUENCE [LARGE SCALE GENOMIC DNA]</scope>
    <source>
        <strain evidence="1 2">CE91-St30</strain>
    </source>
</reference>
<dbReference type="Proteomes" id="UP001320544">
    <property type="component" value="Chromosome"/>
</dbReference>
<evidence type="ECO:0000313" key="2">
    <source>
        <dbReference type="Proteomes" id="UP001320544"/>
    </source>
</evidence>
<evidence type="ECO:0000313" key="1">
    <source>
        <dbReference type="EMBL" id="BDE97748.1"/>
    </source>
</evidence>
<accession>A0ABN6MKI6</accession>